<dbReference type="KEGG" id="nta:107805145"/>
<organism evidence="2">
    <name type="scientific">Nicotiana tabacum</name>
    <name type="common">Common tobacco</name>
    <dbReference type="NCBI Taxonomy" id="4097"/>
    <lineage>
        <taxon>Eukaryota</taxon>
        <taxon>Viridiplantae</taxon>
        <taxon>Streptophyta</taxon>
        <taxon>Embryophyta</taxon>
        <taxon>Tracheophyta</taxon>
        <taxon>Spermatophyta</taxon>
        <taxon>Magnoliopsida</taxon>
        <taxon>eudicotyledons</taxon>
        <taxon>Gunneridae</taxon>
        <taxon>Pentapetalae</taxon>
        <taxon>asterids</taxon>
        <taxon>lamiids</taxon>
        <taxon>Solanales</taxon>
        <taxon>Solanaceae</taxon>
        <taxon>Nicotianoideae</taxon>
        <taxon>Nicotianeae</taxon>
        <taxon>Nicotiana</taxon>
    </lineage>
</organism>
<dbReference type="Pfam" id="PF13966">
    <property type="entry name" value="zf-RVT"/>
    <property type="match status" value="1"/>
</dbReference>
<dbReference type="InterPro" id="IPR026960">
    <property type="entry name" value="RVT-Znf"/>
</dbReference>
<accession>A0A1S4B6P7</accession>
<reference evidence="2" key="1">
    <citation type="submission" date="2025-08" db="UniProtKB">
        <authorList>
            <consortium name="RefSeq"/>
        </authorList>
    </citation>
    <scope>IDENTIFICATION</scope>
</reference>
<evidence type="ECO:0000259" key="1">
    <source>
        <dbReference type="Pfam" id="PF13966"/>
    </source>
</evidence>
<dbReference type="RefSeq" id="XP_016484625.1">
    <property type="nucleotide sequence ID" value="XM_016629139.1"/>
</dbReference>
<sequence>MEEAGYREDDVQQLNTFSIKTIYRKLTGDCQKVEWRRMICNNQASPRWIFVLYLTLHGKLLTRDRLTQWYCLDNVVCPLCGEASGSINHLFFACAFSSEVWKRLLEWQGIQRQAMGWQYEKE</sequence>
<dbReference type="OrthoDB" id="1221281at2759"/>
<dbReference type="AlphaFoldDB" id="A0A1S4B6P7"/>
<name>A0A1S4B6P7_TOBAC</name>
<protein>
    <recommendedName>
        <fullName evidence="1">Reverse transcriptase zinc-binding domain-containing protein</fullName>
    </recommendedName>
</protein>
<gene>
    <name evidence="2" type="primary">LOC107805145</name>
</gene>
<proteinExistence type="predicted"/>
<evidence type="ECO:0000313" key="2">
    <source>
        <dbReference type="RefSeq" id="XP_016484625.1"/>
    </source>
</evidence>
<dbReference type="PaxDb" id="4097-A0A1S4B6P7"/>
<feature type="domain" description="Reverse transcriptase zinc-binding" evidence="1">
    <location>
        <begin position="17"/>
        <end position="101"/>
    </location>
</feature>